<evidence type="ECO:0000256" key="2">
    <source>
        <dbReference type="ARBA" id="ARBA00009347"/>
    </source>
</evidence>
<evidence type="ECO:0000256" key="5">
    <source>
        <dbReference type="ARBA" id="ARBA00023002"/>
    </source>
</evidence>
<dbReference type="EMBL" id="FOGI01000008">
    <property type="protein sequence ID" value="SES16224.1"/>
    <property type="molecule type" value="Genomic_DNA"/>
</dbReference>
<dbReference type="Pfam" id="PF00441">
    <property type="entry name" value="Acyl-CoA_dh_1"/>
    <property type="match status" value="1"/>
</dbReference>
<dbReference type="Gene3D" id="1.10.540.10">
    <property type="entry name" value="Acyl-CoA dehydrogenase/oxidase, N-terminal domain"/>
    <property type="match status" value="1"/>
</dbReference>
<dbReference type="Gene3D" id="1.20.140.10">
    <property type="entry name" value="Butyryl-CoA Dehydrogenase, subunit A, domain 3"/>
    <property type="match status" value="1"/>
</dbReference>
<dbReference type="SUPFAM" id="SSF56645">
    <property type="entry name" value="Acyl-CoA dehydrogenase NM domain-like"/>
    <property type="match status" value="1"/>
</dbReference>
<evidence type="ECO:0000259" key="7">
    <source>
        <dbReference type="Pfam" id="PF02771"/>
    </source>
</evidence>
<feature type="domain" description="Acyl-CoA dehydrogenase/oxidase N-terminal" evidence="7">
    <location>
        <begin position="6"/>
        <end position="116"/>
    </location>
</feature>
<evidence type="ECO:0000259" key="6">
    <source>
        <dbReference type="Pfam" id="PF00441"/>
    </source>
</evidence>
<evidence type="ECO:0000256" key="1">
    <source>
        <dbReference type="ARBA" id="ARBA00001974"/>
    </source>
</evidence>
<reference evidence="9" key="1">
    <citation type="submission" date="2016-10" db="EMBL/GenBank/DDBJ databases">
        <authorList>
            <person name="Varghese N."/>
            <person name="Submissions S."/>
        </authorList>
    </citation>
    <scope>NUCLEOTIDE SEQUENCE [LARGE SCALE GENOMIC DNA]</scope>
    <source>
        <strain evidence="9">DSM 44260</strain>
    </source>
</reference>
<evidence type="ECO:0000256" key="4">
    <source>
        <dbReference type="ARBA" id="ARBA00022827"/>
    </source>
</evidence>
<dbReference type="InterPro" id="IPR036250">
    <property type="entry name" value="AcylCo_DH-like_C"/>
</dbReference>
<dbReference type="Pfam" id="PF02771">
    <property type="entry name" value="Acyl-CoA_dh_N"/>
    <property type="match status" value="1"/>
</dbReference>
<dbReference type="InterPro" id="IPR037069">
    <property type="entry name" value="AcylCoA_DH/ox_N_sf"/>
</dbReference>
<protein>
    <submittedName>
        <fullName evidence="8">Acyl-CoA dehydrogenase</fullName>
    </submittedName>
</protein>
<sequence length="350" mass="36242">MNLLYTEVEDELRASVADLLGDRASPASVLAQIDNGADTALWRDLARIGATSLHVPEHLGGQGASYRETAVVAEELGRSVAPVPFLGSAILATAILTHLADDPAARELLTRLAQGETTAALVVPLSSWGPTAGGYKARSVADAAAAEVLLVPVEGTVHLVEARHAVVTPVTSLDQTRPIADVDISGAPTTPLTGPGDEAVHAALVAGAGILASEQVGVARWCLDATVAHIKARYQFGRPVGSFQALKHRVADLWQSIVLATAAARHAADALATGVDVDIAVSVAQSLCSAVAVRAAEECVQLHGGIGMTWEHPAHLYLKRAKADEIALGTPGRHRATLAPLVDLPLQSTP</sequence>
<keyword evidence="3" id="KW-0285">Flavoprotein</keyword>
<organism evidence="8 9">
    <name type="scientific">Actinokineospora terrae</name>
    <dbReference type="NCBI Taxonomy" id="155974"/>
    <lineage>
        <taxon>Bacteria</taxon>
        <taxon>Bacillati</taxon>
        <taxon>Actinomycetota</taxon>
        <taxon>Actinomycetes</taxon>
        <taxon>Pseudonocardiales</taxon>
        <taxon>Pseudonocardiaceae</taxon>
        <taxon>Actinokineospora</taxon>
    </lineage>
</organism>
<dbReference type="STRING" id="155974.SAMN04487818_10831"/>
<dbReference type="PANTHER" id="PTHR43884">
    <property type="entry name" value="ACYL-COA DEHYDROGENASE"/>
    <property type="match status" value="1"/>
</dbReference>
<dbReference type="SUPFAM" id="SSF47203">
    <property type="entry name" value="Acyl-CoA dehydrogenase C-terminal domain-like"/>
    <property type="match status" value="1"/>
</dbReference>
<keyword evidence="4" id="KW-0274">FAD</keyword>
<name>A0A1H9V4B1_9PSEU</name>
<dbReference type="InterPro" id="IPR009100">
    <property type="entry name" value="AcylCoA_DH/oxidase_NM_dom_sf"/>
</dbReference>
<feature type="domain" description="Acyl-CoA dehydrogenase/oxidase C-terminal" evidence="6">
    <location>
        <begin position="200"/>
        <end position="339"/>
    </location>
</feature>
<dbReference type="RefSeq" id="WP_245782491.1">
    <property type="nucleotide sequence ID" value="NZ_FOGI01000008.1"/>
</dbReference>
<comment type="cofactor">
    <cofactor evidence="1">
        <name>FAD</name>
        <dbReference type="ChEBI" id="CHEBI:57692"/>
    </cofactor>
</comment>
<keyword evidence="5" id="KW-0560">Oxidoreductase</keyword>
<dbReference type="PANTHER" id="PTHR43884:SF20">
    <property type="entry name" value="ACYL-COA DEHYDROGENASE FADE28"/>
    <property type="match status" value="1"/>
</dbReference>
<comment type="similarity">
    <text evidence="2">Belongs to the acyl-CoA dehydrogenase family.</text>
</comment>
<evidence type="ECO:0000313" key="8">
    <source>
        <dbReference type="EMBL" id="SES16224.1"/>
    </source>
</evidence>
<dbReference type="AlphaFoldDB" id="A0A1H9V4B1"/>
<dbReference type="InterPro" id="IPR009075">
    <property type="entry name" value="AcylCo_DH/oxidase_C"/>
</dbReference>
<dbReference type="Proteomes" id="UP000199051">
    <property type="component" value="Unassembled WGS sequence"/>
</dbReference>
<evidence type="ECO:0000313" key="9">
    <source>
        <dbReference type="Proteomes" id="UP000199051"/>
    </source>
</evidence>
<accession>A0A1H9V4B1</accession>
<proteinExistence type="inferred from homology"/>
<keyword evidence="9" id="KW-1185">Reference proteome</keyword>
<dbReference type="InterPro" id="IPR013786">
    <property type="entry name" value="AcylCoA_DH/ox_N"/>
</dbReference>
<dbReference type="GO" id="GO:0050660">
    <property type="term" value="F:flavin adenine dinucleotide binding"/>
    <property type="evidence" value="ECO:0007669"/>
    <property type="project" value="InterPro"/>
</dbReference>
<evidence type="ECO:0000256" key="3">
    <source>
        <dbReference type="ARBA" id="ARBA00022630"/>
    </source>
</evidence>
<gene>
    <name evidence="8" type="ORF">SAMN04487818_10831</name>
</gene>
<dbReference type="GO" id="GO:0003995">
    <property type="term" value="F:acyl-CoA dehydrogenase activity"/>
    <property type="evidence" value="ECO:0007669"/>
    <property type="project" value="TreeGrafter"/>
</dbReference>